<evidence type="ECO:0000313" key="4">
    <source>
        <dbReference type="Proteomes" id="UP000198869"/>
    </source>
</evidence>
<dbReference type="Pfam" id="PF13585">
    <property type="entry name" value="CHU_C"/>
    <property type="match status" value="1"/>
</dbReference>
<dbReference type="RefSeq" id="WP_089853035.1">
    <property type="nucleotide sequence ID" value="NZ_FNDW01000001.1"/>
</dbReference>
<accession>A0A1G8D514</accession>
<organism evidence="3 4">
    <name type="scientific">Chryseobacterium taeanense</name>
    <dbReference type="NCBI Taxonomy" id="311334"/>
    <lineage>
        <taxon>Bacteria</taxon>
        <taxon>Pseudomonadati</taxon>
        <taxon>Bacteroidota</taxon>
        <taxon>Flavobacteriia</taxon>
        <taxon>Flavobacteriales</taxon>
        <taxon>Weeksellaceae</taxon>
        <taxon>Chryseobacterium group</taxon>
        <taxon>Chryseobacterium</taxon>
    </lineage>
</organism>
<keyword evidence="4" id="KW-1185">Reference proteome</keyword>
<dbReference type="Pfam" id="PF17517">
    <property type="entry name" value="IgGFc_binding"/>
    <property type="match status" value="1"/>
</dbReference>
<evidence type="ECO:0000259" key="2">
    <source>
        <dbReference type="Pfam" id="PF17517"/>
    </source>
</evidence>
<dbReference type="OrthoDB" id="9765926at2"/>
<dbReference type="InterPro" id="IPR026341">
    <property type="entry name" value="T9SS_type_B"/>
</dbReference>
<feature type="domain" description="IgGFc-binding protein N-terminal" evidence="2">
    <location>
        <begin position="138"/>
        <end position="460"/>
    </location>
</feature>
<dbReference type="EMBL" id="FNDW01000001">
    <property type="protein sequence ID" value="SDH52761.1"/>
    <property type="molecule type" value="Genomic_DNA"/>
</dbReference>
<name>A0A1G8D514_9FLAO</name>
<gene>
    <name evidence="3" type="ORF">SAMN05421846_10148</name>
</gene>
<dbReference type="Proteomes" id="UP000198869">
    <property type="component" value="Unassembled WGS sequence"/>
</dbReference>
<feature type="signal peptide" evidence="1">
    <location>
        <begin position="1"/>
        <end position="20"/>
    </location>
</feature>
<evidence type="ECO:0000256" key="1">
    <source>
        <dbReference type="SAM" id="SignalP"/>
    </source>
</evidence>
<dbReference type="NCBIfam" id="TIGR04131">
    <property type="entry name" value="Bac_Flav_CTERM"/>
    <property type="match status" value="1"/>
</dbReference>
<dbReference type="Pfam" id="PF17963">
    <property type="entry name" value="Big_9"/>
    <property type="match status" value="1"/>
</dbReference>
<dbReference type="AlphaFoldDB" id="A0A1G8D514"/>
<feature type="chain" id="PRO_5011747084" evidence="1">
    <location>
        <begin position="21"/>
        <end position="1046"/>
    </location>
</feature>
<proteinExistence type="predicted"/>
<dbReference type="Gene3D" id="2.60.40.3440">
    <property type="match status" value="1"/>
</dbReference>
<dbReference type="STRING" id="311334.SAMN05421846_10148"/>
<evidence type="ECO:0000313" key="3">
    <source>
        <dbReference type="EMBL" id="SDH52761.1"/>
    </source>
</evidence>
<reference evidence="4" key="1">
    <citation type="submission" date="2016-10" db="EMBL/GenBank/DDBJ databases">
        <authorList>
            <person name="Varghese N."/>
            <person name="Submissions S."/>
        </authorList>
    </citation>
    <scope>NUCLEOTIDE SEQUENCE [LARGE SCALE GENOMIC DNA]</scope>
    <source>
        <strain evidence="4">DSM 17071</strain>
    </source>
</reference>
<dbReference type="InterPro" id="IPR035234">
    <property type="entry name" value="IgGFc-bd_N"/>
</dbReference>
<protein>
    <submittedName>
        <fullName evidence="3">Gliding motility-associated C-terminal domain-containing protein</fullName>
    </submittedName>
</protein>
<keyword evidence="1" id="KW-0732">Signal</keyword>
<sequence>MKRFLLSFVLMLLAVNTLFAQRDTEHWFAPMKNNTGLTGGTNSQSIYFSTDSTVPFDVDIYNNNTVINTVTIVKGNPVIYNIPITSGNSNIITPLVTDLFKPITKGIYTKGSKPYYANLRISIPSHGEVITSKGKAGIGKKFYAAAAPITDVSGGGIYNFMTGILATENNTVVTVSGYSSSVIFSNGATGANTPSMSFTLNKGQSYIIEGVGNQSGNATGFIGAKIESDKPISVTNGNFNGQFSWGSVGGSSDIIMDQAVPVDRLGNEFVLVKGNGNVSALMEDALIIATENNTEVRINGGPVVATLNEGQFYRVNGPNAGTPANNVNYINQGNEHYNMYIKTSKNVYVYQLLAGLATSIATLGYNYIPPLNCFLPRKIDEIAYINDLNGVTNDIKLNILTEVGATVTYTIGTGTPITPTATQGPYPVQGTTDWVSYSIPGLSGNITVNSTKAVTAGIAGGSGVVGYGGYFAGFSSVPVIAKQTGECVPGIVLEVDDSFETYQWYLNDVAIPGATQYVYTPTQAGNYTVKVTMGTCPPVTTPVYKVFSCIRNTTANLNACATKVIVPEFSFNTTQTPVASTVTILTYPTHGTATLNPATGQITYIPNAGYIGADTIVYQFCGNATEFIDCEHVTLNLNVVPFILTDATIKACQYNGKGYFDLTTANVTTYSQVTKKFYPTLADLNANTNQINNPTNYLSTEGYVYVKVTTNEGCVGNAKITLSFLPSPVVNEATLSECFLETDEAKAKFDLTSAVVTAESPVTKKYYPTFVDASNGTNEILVSDMYISGDGAVFVRVYNSNQCYTIAKINLKVIPPNRSAVLTDKIICINGRTNLDAGPGYESYEWNTGATTQVLEGATVGEYWVILEDNGCFVKQFVYVKKAEAPVITEIEISNNTVTVHVTGGKGPYQYAVDSPANWQDSNVFTGLTRGQHIFYVKDTYNCTPVFVEVTVPNLINAITPNGDNKNDFIDYSELAYKENLSFVIYDRYGNKIFTGDKFNNYKWDGKHYDKKIVTGTYWYHINWNEPNKEKTPIKYTGWILVKNID</sequence>